<dbReference type="PRINTS" id="PR01576">
    <property type="entry name" value="PDEFORMYLASE"/>
</dbReference>
<comment type="cofactor">
    <cofactor evidence="2">
        <name>Fe(2+)</name>
        <dbReference type="ChEBI" id="CHEBI:29033"/>
    </cofactor>
    <text evidence="2">Binds 1 Fe(2+) ion.</text>
</comment>
<keyword evidence="2" id="KW-0479">Metal-binding</keyword>
<dbReference type="PANTHER" id="PTHR10458:SF22">
    <property type="entry name" value="PEPTIDE DEFORMYLASE"/>
    <property type="match status" value="1"/>
</dbReference>
<dbReference type="SUPFAM" id="SSF56420">
    <property type="entry name" value="Peptide deformylase"/>
    <property type="match status" value="1"/>
</dbReference>
<dbReference type="GO" id="GO:0042586">
    <property type="term" value="F:peptide deformylase activity"/>
    <property type="evidence" value="ECO:0007669"/>
    <property type="project" value="UniProtKB-EC"/>
</dbReference>
<comment type="catalytic activity">
    <reaction evidence="2">
        <text>N-terminal N-formyl-L-methionyl-[peptide] + H2O = N-terminal L-methionyl-[peptide] + formate</text>
        <dbReference type="Rhea" id="RHEA:24420"/>
        <dbReference type="Rhea" id="RHEA-COMP:10639"/>
        <dbReference type="Rhea" id="RHEA-COMP:10640"/>
        <dbReference type="ChEBI" id="CHEBI:15377"/>
        <dbReference type="ChEBI" id="CHEBI:15740"/>
        <dbReference type="ChEBI" id="CHEBI:49298"/>
        <dbReference type="ChEBI" id="CHEBI:64731"/>
        <dbReference type="EC" id="3.5.1.88"/>
    </reaction>
</comment>
<feature type="active site" evidence="2">
    <location>
        <position position="131"/>
    </location>
</feature>
<dbReference type="Pfam" id="PF01327">
    <property type="entry name" value="Pep_deformylase"/>
    <property type="match status" value="1"/>
</dbReference>
<dbReference type="NCBIfam" id="NF001159">
    <property type="entry name" value="PRK00150.1-3"/>
    <property type="match status" value="1"/>
</dbReference>
<reference evidence="3" key="1">
    <citation type="submission" date="2021-12" db="EMBL/GenBank/DDBJ databases">
        <title>Alicyclobacillaceae gen. nov., sp. nov., isolated from chalcocite enrichment system.</title>
        <authorList>
            <person name="Jiang Z."/>
        </authorList>
    </citation>
    <scope>NUCLEOTIDE SEQUENCE</scope>
    <source>
        <strain evidence="3">MYW30-H2</strain>
    </source>
</reference>
<evidence type="ECO:0000313" key="4">
    <source>
        <dbReference type="Proteomes" id="UP000830167"/>
    </source>
</evidence>
<dbReference type="InterPro" id="IPR023635">
    <property type="entry name" value="Peptide_deformylase"/>
</dbReference>
<dbReference type="CDD" id="cd00487">
    <property type="entry name" value="Pep_deformylase"/>
    <property type="match status" value="1"/>
</dbReference>
<accession>A0ABY4CFR5</accession>
<dbReference type="RefSeq" id="WP_347435883.1">
    <property type="nucleotide sequence ID" value="NZ_CP089291.1"/>
</dbReference>
<keyword evidence="4" id="KW-1185">Reference proteome</keyword>
<dbReference type="PANTHER" id="PTHR10458">
    <property type="entry name" value="PEPTIDE DEFORMYLASE"/>
    <property type="match status" value="1"/>
</dbReference>
<name>A0ABY4CFR5_9BACL</name>
<evidence type="ECO:0000256" key="2">
    <source>
        <dbReference type="HAMAP-Rule" id="MF_00163"/>
    </source>
</evidence>
<keyword evidence="2" id="KW-0408">Iron</keyword>
<dbReference type="EC" id="3.5.1.88" evidence="2"/>
<keyword evidence="2" id="KW-0648">Protein biosynthesis</keyword>
<dbReference type="Proteomes" id="UP000830167">
    <property type="component" value="Chromosome"/>
</dbReference>
<feature type="binding site" evidence="2">
    <location>
        <position position="134"/>
    </location>
    <ligand>
        <name>Fe cation</name>
        <dbReference type="ChEBI" id="CHEBI:24875"/>
    </ligand>
</feature>
<keyword evidence="2 3" id="KW-0378">Hydrolase</keyword>
<protein>
    <recommendedName>
        <fullName evidence="2">Peptide deformylase</fullName>
        <shortName evidence="2">PDF</shortName>
        <ecNumber evidence="2">3.5.1.88</ecNumber>
    </recommendedName>
    <alternativeName>
        <fullName evidence="2">Polypeptide deformylase</fullName>
    </alternativeName>
</protein>
<evidence type="ECO:0000313" key="3">
    <source>
        <dbReference type="EMBL" id="UOF89199.1"/>
    </source>
</evidence>
<dbReference type="EMBL" id="CP089291">
    <property type="protein sequence ID" value="UOF89199.1"/>
    <property type="molecule type" value="Genomic_DNA"/>
</dbReference>
<dbReference type="InterPro" id="IPR036821">
    <property type="entry name" value="Peptide_deformylase_sf"/>
</dbReference>
<comment type="function">
    <text evidence="2">Removes the formyl group from the N-terminal Met of newly synthesized proteins. Requires at least a dipeptide for an efficient rate of reaction. N-terminal L-methionine is a prerequisite for activity but the enzyme has broad specificity at other positions.</text>
</comment>
<proteinExistence type="inferred from homology"/>
<dbReference type="Gene3D" id="3.90.45.10">
    <property type="entry name" value="Peptide deformylase"/>
    <property type="match status" value="1"/>
</dbReference>
<dbReference type="PIRSF" id="PIRSF004749">
    <property type="entry name" value="Pep_def"/>
    <property type="match status" value="1"/>
</dbReference>
<feature type="binding site" evidence="2">
    <location>
        <position position="88"/>
    </location>
    <ligand>
        <name>Fe cation</name>
        <dbReference type="ChEBI" id="CHEBI:24875"/>
    </ligand>
</feature>
<dbReference type="HAMAP" id="MF_00163">
    <property type="entry name" value="Pep_deformylase"/>
    <property type="match status" value="1"/>
</dbReference>
<sequence length="157" mass="17255">MAIRIIRKTGDPVLRTKAKAVPEVTRHIVKLLDDMRDTMYDAKGIGLAANQIGILKRVIVADVGEGLVELINPEILQRQGEQTASEGCLSIPGVRGEVKRADQIVVTALNRSGERIQIAAEGLLSRCIQHEIDHLNGILFTDYIKEPIIANEAEVKQ</sequence>
<evidence type="ECO:0000256" key="1">
    <source>
        <dbReference type="ARBA" id="ARBA00010759"/>
    </source>
</evidence>
<feature type="binding site" evidence="2">
    <location>
        <position position="130"/>
    </location>
    <ligand>
        <name>Fe cation</name>
        <dbReference type="ChEBI" id="CHEBI:24875"/>
    </ligand>
</feature>
<gene>
    <name evidence="2 3" type="primary">def</name>
    <name evidence="3" type="ORF">LSG31_14915</name>
</gene>
<dbReference type="NCBIfam" id="TIGR00079">
    <property type="entry name" value="pept_deformyl"/>
    <property type="match status" value="1"/>
</dbReference>
<organism evidence="3 4">
    <name type="scientific">Fodinisporobacter ferrooxydans</name>
    <dbReference type="NCBI Taxonomy" id="2901836"/>
    <lineage>
        <taxon>Bacteria</taxon>
        <taxon>Bacillati</taxon>
        <taxon>Bacillota</taxon>
        <taxon>Bacilli</taxon>
        <taxon>Bacillales</taxon>
        <taxon>Alicyclobacillaceae</taxon>
        <taxon>Fodinisporobacter</taxon>
    </lineage>
</organism>
<comment type="similarity">
    <text evidence="1 2">Belongs to the polypeptide deformylase family.</text>
</comment>